<dbReference type="GO" id="GO:0005886">
    <property type="term" value="C:plasma membrane"/>
    <property type="evidence" value="ECO:0007669"/>
    <property type="project" value="TreeGrafter"/>
</dbReference>
<sequence>MKKAQLTKKTKKNGEYKRSGRKIILKSSKSFRDMPIKKRLLISFIIISILSNMAGVVGLIFLQKTSSEYNTALLKYGMSQGDIGKLGIEIEKTNTLVRDILFIKDESELKSIKKELVTSLDVIEGSLDSIGNYMVTSEEKDIFNRIRTNLAKYKQTRNQVVIYSLSGRKDDGLALFRSEGTTIMNQISSDISLLLQKKIDNCNELADELMILKSISIICVIVAIIASSALVLVISKNLTKEISQPIDIMRKVAEEIADGNLDVSVDIESKDEFGMLAFAFSKMINNLKAYISEISIILGNISRGDLITSTNEDYKGNFIEIKQSLDNIVKSLSDVFTNIKTTSDNVNLNCEQVANTAQILSERSVKQTDSVEKLSYYMNEINEQVQSNAQNAKNTNDITISLGSDIEKCNMKMEEMLISMGNIESASRDINNIINTINNIASQTELLALNAAIEAARAGDAGKGFAVVADQVRKLSGESANAVTQTSNLIKNCIEAVNGGKKLAEDTAMSLLEIVNNTKKATEFVSEIDSASEEQATSIEQINNDIINILEIIQENSETAKESACASQDLTAQAETLNKMIQRFKIE</sequence>
<dbReference type="InterPro" id="IPR004089">
    <property type="entry name" value="MCPsignal_dom"/>
</dbReference>
<keyword evidence="7" id="KW-1185">Reference proteome</keyword>
<dbReference type="SMART" id="SM00283">
    <property type="entry name" value="MA"/>
    <property type="match status" value="1"/>
</dbReference>
<dbReference type="InterPro" id="IPR051310">
    <property type="entry name" value="MCP_chemotaxis"/>
</dbReference>
<dbReference type="EMBL" id="PDCJ01000002">
    <property type="protein sequence ID" value="PEG29845.1"/>
    <property type="molecule type" value="Genomic_DNA"/>
</dbReference>
<evidence type="ECO:0000313" key="7">
    <source>
        <dbReference type="Proteomes" id="UP000220840"/>
    </source>
</evidence>
<organism evidence="6 7">
    <name type="scientific">Clostridium neonatale</name>
    <dbReference type="NCBI Taxonomy" id="137838"/>
    <lineage>
        <taxon>Bacteria</taxon>
        <taxon>Bacillati</taxon>
        <taxon>Bacillota</taxon>
        <taxon>Clostridia</taxon>
        <taxon>Eubacteriales</taxon>
        <taxon>Clostridiaceae</taxon>
        <taxon>Clostridium</taxon>
    </lineage>
</organism>
<dbReference type="RefSeq" id="WP_083498716.1">
    <property type="nucleotide sequence ID" value="NZ_CAMRXG010000076.1"/>
</dbReference>
<feature type="domain" description="Methyl-accepting transducer" evidence="4">
    <location>
        <begin position="342"/>
        <end position="571"/>
    </location>
</feature>
<dbReference type="Pfam" id="PF00672">
    <property type="entry name" value="HAMP"/>
    <property type="match status" value="1"/>
</dbReference>
<accession>A0A2A7MDT7</accession>
<dbReference type="OrthoDB" id="9814363at2"/>
<dbReference type="AlphaFoldDB" id="A0A2A7MDT7"/>
<evidence type="ECO:0000256" key="3">
    <source>
        <dbReference type="PROSITE-ProRule" id="PRU00284"/>
    </source>
</evidence>
<dbReference type="InterPro" id="IPR003660">
    <property type="entry name" value="HAMP_dom"/>
</dbReference>
<keyword evidence="3" id="KW-0807">Transducer</keyword>
<keyword evidence="1" id="KW-0145">Chemotaxis</keyword>
<dbReference type="Gene3D" id="1.10.287.950">
    <property type="entry name" value="Methyl-accepting chemotaxis protein"/>
    <property type="match status" value="1"/>
</dbReference>
<dbReference type="PROSITE" id="PS50111">
    <property type="entry name" value="CHEMOTAXIS_TRANSDUC_2"/>
    <property type="match status" value="1"/>
</dbReference>
<dbReference type="PROSITE" id="PS50885">
    <property type="entry name" value="HAMP"/>
    <property type="match status" value="1"/>
</dbReference>
<reference evidence="6 7" key="1">
    <citation type="submission" date="2017-10" db="EMBL/GenBank/DDBJ databases">
        <title>Effective Description of Clostridium neonatale sp. nov. linked to necrotizing enterocolitis in neonates and a clarification of species assignable to the genus Clostridium (Prazmowski 1880) emend. Lawson and Rainey 2016.</title>
        <authorList>
            <person name="Bernard K."/>
            <person name="Burdz T."/>
            <person name="Wiebe D."/>
            <person name="Balcewich B."/>
            <person name="Alfa M."/>
            <person name="Bernier A.-M."/>
        </authorList>
    </citation>
    <scope>NUCLEOTIDE SEQUENCE [LARGE SCALE GENOMIC DNA]</scope>
    <source>
        <strain evidence="6 7">LCDC99A005</strain>
    </source>
</reference>
<dbReference type="Pfam" id="PF00015">
    <property type="entry name" value="MCPsignal"/>
    <property type="match status" value="1"/>
</dbReference>
<evidence type="ECO:0000259" key="4">
    <source>
        <dbReference type="PROSITE" id="PS50111"/>
    </source>
</evidence>
<dbReference type="CDD" id="cd06225">
    <property type="entry name" value="HAMP"/>
    <property type="match status" value="1"/>
</dbReference>
<dbReference type="InterPro" id="IPR024478">
    <property type="entry name" value="HlyB_4HB_MCP"/>
</dbReference>
<comment type="similarity">
    <text evidence="2">Belongs to the methyl-accepting chemotaxis (MCP) protein family.</text>
</comment>
<dbReference type="GO" id="GO:0007165">
    <property type="term" value="P:signal transduction"/>
    <property type="evidence" value="ECO:0007669"/>
    <property type="project" value="UniProtKB-KW"/>
</dbReference>
<dbReference type="GO" id="GO:0004888">
    <property type="term" value="F:transmembrane signaling receptor activity"/>
    <property type="evidence" value="ECO:0007669"/>
    <property type="project" value="TreeGrafter"/>
</dbReference>
<dbReference type="GO" id="GO:0006935">
    <property type="term" value="P:chemotaxis"/>
    <property type="evidence" value="ECO:0007669"/>
    <property type="project" value="UniProtKB-KW"/>
</dbReference>
<evidence type="ECO:0000313" key="6">
    <source>
        <dbReference type="EMBL" id="PEG29845.1"/>
    </source>
</evidence>
<dbReference type="Pfam" id="PF12729">
    <property type="entry name" value="4HB_MCP_1"/>
    <property type="match status" value="1"/>
</dbReference>
<comment type="caution">
    <text evidence="6">The sequence shown here is derived from an EMBL/GenBank/DDBJ whole genome shotgun (WGS) entry which is preliminary data.</text>
</comment>
<dbReference type="PANTHER" id="PTHR43531:SF11">
    <property type="entry name" value="METHYL-ACCEPTING CHEMOTAXIS PROTEIN 3"/>
    <property type="match status" value="1"/>
</dbReference>
<feature type="domain" description="HAMP" evidence="5">
    <location>
        <begin position="240"/>
        <end position="292"/>
    </location>
</feature>
<evidence type="ECO:0000256" key="1">
    <source>
        <dbReference type="ARBA" id="ARBA00022500"/>
    </source>
</evidence>
<dbReference type="SUPFAM" id="SSF58104">
    <property type="entry name" value="Methyl-accepting chemotaxis protein (MCP) signaling domain"/>
    <property type="match status" value="1"/>
</dbReference>
<evidence type="ECO:0000259" key="5">
    <source>
        <dbReference type="PROSITE" id="PS50885"/>
    </source>
</evidence>
<dbReference type="Gene3D" id="6.10.340.10">
    <property type="match status" value="1"/>
</dbReference>
<evidence type="ECO:0000256" key="2">
    <source>
        <dbReference type="ARBA" id="ARBA00029447"/>
    </source>
</evidence>
<protein>
    <submittedName>
        <fullName evidence="6">Methyl-accepting chemotaxis protein</fullName>
    </submittedName>
</protein>
<dbReference type="STRING" id="137838.GCA_001458595_01115"/>
<dbReference type="Proteomes" id="UP000220840">
    <property type="component" value="Unassembled WGS sequence"/>
</dbReference>
<proteinExistence type="inferred from homology"/>
<dbReference type="PANTHER" id="PTHR43531">
    <property type="entry name" value="PROTEIN ICFG"/>
    <property type="match status" value="1"/>
</dbReference>
<dbReference type="SMART" id="SM00304">
    <property type="entry name" value="HAMP"/>
    <property type="match status" value="1"/>
</dbReference>
<gene>
    <name evidence="6" type="ORF">CQ394_14425</name>
</gene>
<name>A0A2A7MDT7_9CLOT</name>